<dbReference type="InterPro" id="IPR004147">
    <property type="entry name" value="ABC1_dom"/>
</dbReference>
<organism evidence="3 4">
    <name type="scientific">Spinacia oleracea</name>
    <name type="common">Spinach</name>
    <dbReference type="NCBI Taxonomy" id="3562"/>
    <lineage>
        <taxon>Eukaryota</taxon>
        <taxon>Viridiplantae</taxon>
        <taxon>Streptophyta</taxon>
        <taxon>Embryophyta</taxon>
        <taxon>Tracheophyta</taxon>
        <taxon>Spermatophyta</taxon>
        <taxon>Magnoliopsida</taxon>
        <taxon>eudicotyledons</taxon>
        <taxon>Gunneridae</taxon>
        <taxon>Pentapetalae</taxon>
        <taxon>Caryophyllales</taxon>
        <taxon>Chenopodiaceae</taxon>
        <taxon>Chenopodioideae</taxon>
        <taxon>Anserineae</taxon>
        <taxon>Spinacia</taxon>
    </lineage>
</organism>
<accession>A0A9R0J7V4</accession>
<dbReference type="PANTHER" id="PTHR10566">
    <property type="entry name" value="CHAPERONE-ACTIVITY OF BC1 COMPLEX CABC1 -RELATED"/>
    <property type="match status" value="1"/>
</dbReference>
<dbReference type="Proteomes" id="UP000813463">
    <property type="component" value="Chromosome 1"/>
</dbReference>
<gene>
    <name evidence="4" type="primary">LOC110801952</name>
</gene>
<dbReference type="GO" id="GO:0005524">
    <property type="term" value="F:ATP binding"/>
    <property type="evidence" value="ECO:0007669"/>
    <property type="project" value="InterPro"/>
</dbReference>
<dbReference type="SUPFAM" id="SSF56112">
    <property type="entry name" value="Protein kinase-like (PK-like)"/>
    <property type="match status" value="1"/>
</dbReference>
<comment type="similarity">
    <text evidence="1">Belongs to the protein kinase superfamily. ADCK protein kinase family.</text>
</comment>
<dbReference type="KEGG" id="soe:110801952"/>
<evidence type="ECO:0000313" key="3">
    <source>
        <dbReference type="Proteomes" id="UP000813463"/>
    </source>
</evidence>
<proteinExistence type="inferred from homology"/>
<dbReference type="InterPro" id="IPR050154">
    <property type="entry name" value="UbiB_kinase"/>
</dbReference>
<dbReference type="GO" id="GO:0004672">
    <property type="term" value="F:protein kinase activity"/>
    <property type="evidence" value="ECO:0000318"/>
    <property type="project" value="GO_Central"/>
</dbReference>
<name>A0A9R0J7V4_SPIOL</name>
<dbReference type="InterPro" id="IPR011009">
    <property type="entry name" value="Kinase-like_dom_sf"/>
</dbReference>
<dbReference type="PROSITE" id="PS50011">
    <property type="entry name" value="PROTEIN_KINASE_DOM"/>
    <property type="match status" value="1"/>
</dbReference>
<evidence type="ECO:0000256" key="1">
    <source>
        <dbReference type="ARBA" id="ARBA00009670"/>
    </source>
</evidence>
<evidence type="ECO:0000259" key="2">
    <source>
        <dbReference type="PROSITE" id="PS50011"/>
    </source>
</evidence>
<reference evidence="4" key="2">
    <citation type="submission" date="2025-08" db="UniProtKB">
        <authorList>
            <consortium name="RefSeq"/>
        </authorList>
    </citation>
    <scope>IDENTIFICATION</scope>
    <source>
        <tissue evidence="4">Leaf</tissue>
    </source>
</reference>
<dbReference type="GeneID" id="110801952"/>
<reference evidence="3" key="1">
    <citation type="journal article" date="2021" name="Nat. Commun.">
        <title>Genomic analyses provide insights into spinach domestication and the genetic basis of agronomic traits.</title>
        <authorList>
            <person name="Cai X."/>
            <person name="Sun X."/>
            <person name="Xu C."/>
            <person name="Sun H."/>
            <person name="Wang X."/>
            <person name="Ge C."/>
            <person name="Zhang Z."/>
            <person name="Wang Q."/>
            <person name="Fei Z."/>
            <person name="Jiao C."/>
            <person name="Wang Q."/>
        </authorList>
    </citation>
    <scope>NUCLEOTIDE SEQUENCE [LARGE SCALE GENOMIC DNA]</scope>
    <source>
        <strain evidence="3">cv. Varoflay</strain>
    </source>
</reference>
<dbReference type="AlphaFoldDB" id="A0A9R0J7V4"/>
<protein>
    <recommendedName>
        <fullName evidence="2">Protein kinase domain-containing protein</fullName>
    </recommendedName>
</protein>
<keyword evidence="3" id="KW-1185">Reference proteome</keyword>
<dbReference type="PANTHER" id="PTHR10566:SF123">
    <property type="entry name" value="PROTEIN KINASE SUPERFAMILY PROTEIN"/>
    <property type="match status" value="1"/>
</dbReference>
<dbReference type="InterPro" id="IPR000719">
    <property type="entry name" value="Prot_kinase_dom"/>
</dbReference>
<dbReference type="Pfam" id="PF03109">
    <property type="entry name" value="ABC1"/>
    <property type="match status" value="1"/>
</dbReference>
<dbReference type="CDD" id="cd05121">
    <property type="entry name" value="ABC1_ADCK3-like"/>
    <property type="match status" value="1"/>
</dbReference>
<sequence length="814" mass="91340">MATGLAATTTLNLKSFSVVECKSVITKVGNLKKKRASPPVIGNFEHLFGVVKKDWEFLKNGVNKSVEWANEHLQVPKIVKKVDDTVWLRNLEDPNSPPFHPPVWPQPSYPALSGMDLLIADIQALAVYGSYFYCMSKIWATPLPEVYDAEVVSDYFNCRPHVTALRLLEVFAAFSSAVIQIRTSRIRRFINSRTNEDNIDNLSQYDFGKVLKETMLNLGPTFIKVGQSLSTRPDIIGSEISKALSELHDQIPPFPRAIAMKIIEDELGAPVARIFSYISDEPVGAASFGQVYRGTTFEGCDVAIKVQRPNLHHQVARDIYILRLGLGILKKIAKRKNDIRLYADELGRGLMGELDYRLEAANASRFLEAHSSFPFIRVPKIFPQLTRKKVLTMEWVAGENPNDLLLVCKGSIDDSSAYSEKQTVKAKQHLLDLVSKGVEASLVQLLETGYLHADPHPGNLRYTNTGQIGFLDFGLMCQMERKHQLAMLASIIHIVNGDWASLVQALSEMDVISPGTNTRLVTMELEKALGEVEFNDGIPDVKFSKVLGKIWSVAFKYQFRMPPYFTLLLRSLASLEGLAIAANEDFKTFEAAYPYVVRKLLTDNSDASRKILHSVILNSRREFQWKKLVLFLRVGSSSTRKILPKVPESANDGSCSTDNIFNVTTFVLKLLPSKDGAVLRRLLMTADGTSLIKAFLSEEAATVRQQFCREVADVLYQWMEGVTGKDPCRTASSNSYAANFNYQILLNDRRLKVVFKKVLNDARRDWFLMLRFSWTSFVMFVNASAAACHQSIISLSKEYISRLSFSPIQATVST</sequence>
<dbReference type="RefSeq" id="XP_021863053.1">
    <property type="nucleotide sequence ID" value="XM_022007361.2"/>
</dbReference>
<evidence type="ECO:0000313" key="4">
    <source>
        <dbReference type="RefSeq" id="XP_021863053.1"/>
    </source>
</evidence>
<dbReference type="OrthoDB" id="427480at2759"/>
<feature type="domain" description="Protein kinase" evidence="2">
    <location>
        <begin position="277"/>
        <end position="624"/>
    </location>
</feature>